<feature type="compositionally biased region" description="Acidic residues" evidence="4">
    <location>
        <begin position="1"/>
        <end position="18"/>
    </location>
</feature>
<feature type="repeat" description="ANK" evidence="3">
    <location>
        <begin position="613"/>
        <end position="645"/>
    </location>
</feature>
<proteinExistence type="predicted"/>
<sequence length="765" mass="84282">MRNSDDTDDTDDTDDSDIESSINSGSSSNSGKSSDSDDSDDSIFDLIRYCRNIHDIENLVSRIHIDPESSTRITESGRTTIHAAIAWIDQQYLPVVLYLLIRAGVPVNVMSRHSSNTAAHMLSDSGDVHFDSARTLLTSGTDVDINIQNNKGDTPLHIALFSAAPKIALLWINSGANVNILNNSSLLPTHYVQSPDVMRVLIDHGANIKGKLIKGKLDTPLCHAITGNYVDVVVELLRHVTLLDYTDDEADYHVKLAQSYEGRDTKIPELLRVAGLERSLAPLFQLSNKWPLHDAIQSRSIDSFIELLAARGTYNINPNQLNGHKCSPMRLVLETKGIKDIKDINQEYTDQAFMLRALIVAGADVNETSYEDGSLLRTAICKRNPKIANILIAAGASVTNENSSNEDSCEEDNTDLELMMASGDYDMSVFDRTISISNPQARLMEAVESGNIRNIEYLVTCHHADVNVYDESDIPVIFTAAKSGVFEVVKHLVLSCHANPVVKTNDGQTALHYAVLHPMFEKYGVRGKLKTIDFLARYIDVNSVDCGGYTPLHRAIQWCFNEAVDLLIKLGADVNKPVTGKTEITDQMITDAVLTNDRTSIAKLTAISDHQHTQYTPLHIAAAFKNCNVMHVLVENGAIHSAVNRIGETAMHISAGVSDIDSMITLIELEASYIIQDKLNGSTPIHIIAMLGSLNRLLQKLDSNNDILQNVPTNNAGKIPEEYMTMWPEQLLPDDESTEASLSSDDDDVGCDFSGTMEHEQHYNS</sequence>
<feature type="compositionally biased region" description="Acidic residues" evidence="4">
    <location>
        <begin position="733"/>
        <end position="750"/>
    </location>
</feature>
<organism evidence="5 6">
    <name type="scientific">Orientia tsutsugamushi</name>
    <name type="common">Rickettsia tsutsugamushi</name>
    <dbReference type="NCBI Taxonomy" id="784"/>
    <lineage>
        <taxon>Bacteria</taxon>
        <taxon>Pseudomonadati</taxon>
        <taxon>Pseudomonadota</taxon>
        <taxon>Alphaproteobacteria</taxon>
        <taxon>Rickettsiales</taxon>
        <taxon>Rickettsiaceae</taxon>
        <taxon>Rickettsieae</taxon>
        <taxon>Orientia</taxon>
    </lineage>
</organism>
<name>A0A2U3RT44_ORITS</name>
<dbReference type="PANTHER" id="PTHR24123">
    <property type="entry name" value="ANKYRIN REPEAT-CONTAINING"/>
    <property type="match status" value="1"/>
</dbReference>
<accession>A0A2U3RT44</accession>
<dbReference type="AlphaFoldDB" id="A0A2U3RT44"/>
<evidence type="ECO:0000256" key="2">
    <source>
        <dbReference type="ARBA" id="ARBA00023043"/>
    </source>
</evidence>
<protein>
    <submittedName>
        <fullName evidence="5">Ankyrin repeat-containing protein</fullName>
    </submittedName>
</protein>
<dbReference type="SUPFAM" id="SSF48403">
    <property type="entry name" value="Ankyrin repeat"/>
    <property type="match status" value="2"/>
</dbReference>
<dbReference type="PROSITE" id="PS50297">
    <property type="entry name" value="ANK_REP_REGION"/>
    <property type="match status" value="3"/>
</dbReference>
<feature type="region of interest" description="Disordered" evidence="4">
    <location>
        <begin position="733"/>
        <end position="765"/>
    </location>
</feature>
<evidence type="ECO:0000256" key="3">
    <source>
        <dbReference type="PROSITE-ProRule" id="PRU00023"/>
    </source>
</evidence>
<dbReference type="PROSITE" id="PS50088">
    <property type="entry name" value="ANK_REPEAT"/>
    <property type="match status" value="3"/>
</dbReference>
<dbReference type="SMART" id="SM00248">
    <property type="entry name" value="ANK"/>
    <property type="match status" value="14"/>
</dbReference>
<evidence type="ECO:0000256" key="1">
    <source>
        <dbReference type="ARBA" id="ARBA00022737"/>
    </source>
</evidence>
<reference evidence="6" key="1">
    <citation type="submission" date="2018-03" db="EMBL/GenBank/DDBJ databases">
        <authorList>
            <person name="Batty M. E."/>
            <person name="Batty M E."/>
        </authorList>
    </citation>
    <scope>NUCLEOTIDE SEQUENCE [LARGE SCALE GENOMIC DNA]</scope>
</reference>
<evidence type="ECO:0000313" key="6">
    <source>
        <dbReference type="Proteomes" id="UP000245243"/>
    </source>
</evidence>
<gene>
    <name evidence="5" type="ORF">KARP_02265</name>
</gene>
<evidence type="ECO:0000313" key="5">
    <source>
        <dbReference type="EMBL" id="SPR16371.1"/>
    </source>
</evidence>
<dbReference type="InterPro" id="IPR002110">
    <property type="entry name" value="Ankyrin_rpt"/>
</dbReference>
<dbReference type="Pfam" id="PF00023">
    <property type="entry name" value="Ank"/>
    <property type="match status" value="1"/>
</dbReference>
<keyword evidence="1" id="KW-0677">Repeat</keyword>
<keyword evidence="2 3" id="KW-0040">ANK repeat</keyword>
<dbReference type="InterPro" id="IPR036770">
    <property type="entry name" value="Ankyrin_rpt-contain_sf"/>
</dbReference>
<feature type="compositionally biased region" description="Low complexity" evidence="4">
    <location>
        <begin position="19"/>
        <end position="33"/>
    </location>
</feature>
<dbReference type="EMBL" id="LS398548">
    <property type="protein sequence ID" value="SPR16371.1"/>
    <property type="molecule type" value="Genomic_DNA"/>
</dbReference>
<feature type="region of interest" description="Disordered" evidence="4">
    <location>
        <begin position="1"/>
        <end position="38"/>
    </location>
</feature>
<dbReference type="InterPro" id="IPR051165">
    <property type="entry name" value="Multifunctional_ANK_Repeat"/>
</dbReference>
<feature type="repeat" description="ANK" evidence="3">
    <location>
        <begin position="547"/>
        <end position="575"/>
    </location>
</feature>
<evidence type="ECO:0000256" key="4">
    <source>
        <dbReference type="SAM" id="MobiDB-lite"/>
    </source>
</evidence>
<dbReference type="PANTHER" id="PTHR24123:SF33">
    <property type="entry name" value="PROTEIN HOS4"/>
    <property type="match status" value="1"/>
</dbReference>
<dbReference type="Proteomes" id="UP000245243">
    <property type="component" value="Chromosome I"/>
</dbReference>
<dbReference type="Pfam" id="PF12796">
    <property type="entry name" value="Ank_2"/>
    <property type="match status" value="3"/>
</dbReference>
<dbReference type="Gene3D" id="1.25.40.20">
    <property type="entry name" value="Ankyrin repeat-containing domain"/>
    <property type="match status" value="4"/>
</dbReference>
<dbReference type="RefSeq" id="WP_064612868.1">
    <property type="nucleotide sequence ID" value="NZ_LS398548.1"/>
</dbReference>
<feature type="repeat" description="ANK" evidence="3">
    <location>
        <begin position="151"/>
        <end position="183"/>
    </location>
</feature>